<name>A0A6J7WCK2_9CAUD</name>
<accession>A0A6J7WCK2</accession>
<organism evidence="1">
    <name type="scientific">uncultured Caudovirales phage</name>
    <dbReference type="NCBI Taxonomy" id="2100421"/>
    <lineage>
        <taxon>Viruses</taxon>
        <taxon>Duplodnaviria</taxon>
        <taxon>Heunggongvirae</taxon>
        <taxon>Uroviricota</taxon>
        <taxon>Caudoviricetes</taxon>
        <taxon>Peduoviridae</taxon>
        <taxon>Maltschvirus</taxon>
        <taxon>Maltschvirus maltsch</taxon>
    </lineage>
</organism>
<proteinExistence type="predicted"/>
<dbReference type="SUPFAM" id="SSF46689">
    <property type="entry name" value="Homeodomain-like"/>
    <property type="match status" value="2"/>
</dbReference>
<gene>
    <name evidence="1" type="ORF">UFOVP150_57</name>
</gene>
<sequence>MEVQLLTCTLNNNNVNGCNMTKSFVRMEPEVRKATIYAAAHCLVSEHNGKVTRKMVAELSGVSPGLVNKYFGSFAQLLISVSGDSGVDIHFKPHTPVGIRERRESVLCWAIDFAKQHGVENITNKLISDSCEIGIYRVYLIFGGVKKLREAITQRMMENEQNHI</sequence>
<dbReference type="Gene3D" id="1.10.357.10">
    <property type="entry name" value="Tetracycline Repressor, domain 2"/>
    <property type="match status" value="1"/>
</dbReference>
<dbReference type="InterPro" id="IPR009057">
    <property type="entry name" value="Homeodomain-like_sf"/>
</dbReference>
<dbReference type="EMBL" id="LR798199">
    <property type="protein sequence ID" value="CAB5156255.1"/>
    <property type="molecule type" value="Genomic_DNA"/>
</dbReference>
<protein>
    <submittedName>
        <fullName evidence="1">Uncharacterized protein</fullName>
    </submittedName>
</protein>
<reference evidence="1" key="1">
    <citation type="submission" date="2020-05" db="EMBL/GenBank/DDBJ databases">
        <authorList>
            <person name="Chiriac C."/>
            <person name="Salcher M."/>
            <person name="Ghai R."/>
            <person name="Kavagutti S V."/>
        </authorList>
    </citation>
    <scope>NUCLEOTIDE SEQUENCE</scope>
</reference>
<evidence type="ECO:0000313" key="1">
    <source>
        <dbReference type="EMBL" id="CAB5156255.1"/>
    </source>
</evidence>